<evidence type="ECO:0000256" key="11">
    <source>
        <dbReference type="SAM" id="Phobius"/>
    </source>
</evidence>
<comment type="similarity">
    <text evidence="2">Belongs to the UPF0053 family.</text>
</comment>
<dbReference type="CDD" id="cd04590">
    <property type="entry name" value="CBS_pair_CorC_HlyC_assoc"/>
    <property type="match status" value="1"/>
</dbReference>
<dbReference type="InterPro" id="IPR016169">
    <property type="entry name" value="FAD-bd_PCMH_sub2"/>
</dbReference>
<dbReference type="PANTHER" id="PTHR22777">
    <property type="entry name" value="HEMOLYSIN-RELATED"/>
    <property type="match status" value="1"/>
</dbReference>
<evidence type="ECO:0000313" key="14">
    <source>
        <dbReference type="EMBL" id="TCN73035.1"/>
    </source>
</evidence>
<proteinExistence type="inferred from homology"/>
<evidence type="ECO:0000259" key="12">
    <source>
        <dbReference type="PROSITE" id="PS51371"/>
    </source>
</evidence>
<feature type="transmembrane region" description="Helical" evidence="11">
    <location>
        <begin position="12"/>
        <end position="33"/>
    </location>
</feature>
<accession>A0A4R2F134</accession>
<keyword evidence="3" id="KW-1003">Cell membrane</keyword>
<evidence type="ECO:0000256" key="9">
    <source>
        <dbReference type="PROSITE-ProRule" id="PRU00703"/>
    </source>
</evidence>
<dbReference type="InterPro" id="IPR019862">
    <property type="entry name" value="Motility-assoc_prot_GldE"/>
</dbReference>
<feature type="domain" description="CBS" evidence="12">
    <location>
        <begin position="218"/>
        <end position="277"/>
    </location>
</feature>
<dbReference type="Proteomes" id="UP000294830">
    <property type="component" value="Unassembled WGS sequence"/>
</dbReference>
<feature type="transmembrane region" description="Helical" evidence="11">
    <location>
        <begin position="71"/>
        <end position="94"/>
    </location>
</feature>
<evidence type="ECO:0000256" key="8">
    <source>
        <dbReference type="ARBA" id="ARBA00023136"/>
    </source>
</evidence>
<dbReference type="SUPFAM" id="SSF54631">
    <property type="entry name" value="CBS-domain pair"/>
    <property type="match status" value="1"/>
</dbReference>
<gene>
    <name evidence="14" type="ORF">CLV25_101253</name>
</gene>
<keyword evidence="6 10" id="KW-1133">Transmembrane helix</keyword>
<evidence type="ECO:0000256" key="5">
    <source>
        <dbReference type="ARBA" id="ARBA00022737"/>
    </source>
</evidence>
<dbReference type="Pfam" id="PF03471">
    <property type="entry name" value="CorC_HlyC"/>
    <property type="match status" value="1"/>
</dbReference>
<organism evidence="14 15">
    <name type="scientific">Acetobacteroides hydrogenigenes</name>
    <dbReference type="NCBI Taxonomy" id="979970"/>
    <lineage>
        <taxon>Bacteria</taxon>
        <taxon>Pseudomonadati</taxon>
        <taxon>Bacteroidota</taxon>
        <taxon>Bacteroidia</taxon>
        <taxon>Bacteroidales</taxon>
        <taxon>Rikenellaceae</taxon>
        <taxon>Acetobacteroides</taxon>
    </lineage>
</organism>
<keyword evidence="8 10" id="KW-0472">Membrane</keyword>
<dbReference type="Gene3D" id="3.30.465.10">
    <property type="match status" value="1"/>
</dbReference>
<evidence type="ECO:0000256" key="2">
    <source>
        <dbReference type="ARBA" id="ARBA00006337"/>
    </source>
</evidence>
<feature type="transmembrane region" description="Helical" evidence="11">
    <location>
        <begin position="139"/>
        <end position="162"/>
    </location>
</feature>
<sequence length="437" mass="49148">MSLGFVVTYNSFTIELAFLLVAIILLLIVSGLISGSEIAYFSLTLSDKNKLNKKNTKSGVEAVRLLSKSDYLLSTILFARGILNVAVVILSAYIINSIVDFGQTPILGFVCQIVVIALFLLLFGQIIPRILAAHYPVKFVLFMAIPLSLLVKVFRPLSYLLIRSSRLFGKRILRRSIHNISMNDLSDAIDIAEPKSQENRSILKGIVEFVNTEASEIMTPRLDVVGVDISANYDALKKVVLESGYSRILAYDDSLDNVKGILYIKDLLPYLDEKSSFRWASLIRTPYFVPENKKINDLLEEFQTKKIHLAVVVDEYGGTCGIVSLEDILEEIVGEISDESDYDEEKDYVKLDENTYLFEGKTLLNDFVKVFEEAEDVFAEVKGEAETLAGLLLEIKGDFLQKGEELVYGGFTFKVDSIEKRRIKKVKVTIQNKDEEE</sequence>
<dbReference type="NCBIfam" id="TIGR03520">
    <property type="entry name" value="GldE"/>
    <property type="match status" value="1"/>
</dbReference>
<evidence type="ECO:0000256" key="4">
    <source>
        <dbReference type="ARBA" id="ARBA00022692"/>
    </source>
</evidence>
<dbReference type="FunFam" id="3.10.580.10:FF:000002">
    <property type="entry name" value="Magnesium/cobalt efflux protein CorC"/>
    <property type="match status" value="1"/>
</dbReference>
<dbReference type="GO" id="GO:0005886">
    <property type="term" value="C:plasma membrane"/>
    <property type="evidence" value="ECO:0007669"/>
    <property type="project" value="UniProtKB-SubCell"/>
</dbReference>
<dbReference type="InterPro" id="IPR044751">
    <property type="entry name" value="Ion_transp-like_CBS"/>
</dbReference>
<evidence type="ECO:0000256" key="10">
    <source>
        <dbReference type="PROSITE-ProRule" id="PRU01193"/>
    </source>
</evidence>
<evidence type="ECO:0000256" key="7">
    <source>
        <dbReference type="ARBA" id="ARBA00023122"/>
    </source>
</evidence>
<evidence type="ECO:0000313" key="15">
    <source>
        <dbReference type="Proteomes" id="UP000294830"/>
    </source>
</evidence>
<dbReference type="PROSITE" id="PS51371">
    <property type="entry name" value="CBS"/>
    <property type="match status" value="2"/>
</dbReference>
<dbReference type="AlphaFoldDB" id="A0A4R2F134"/>
<dbReference type="PROSITE" id="PS51846">
    <property type="entry name" value="CNNM"/>
    <property type="match status" value="1"/>
</dbReference>
<protein>
    <submittedName>
        <fullName evidence="14">Gliding motility-associated protein GldE</fullName>
    </submittedName>
</protein>
<feature type="transmembrane region" description="Helical" evidence="11">
    <location>
        <begin position="106"/>
        <end position="127"/>
    </location>
</feature>
<dbReference type="SMART" id="SM01091">
    <property type="entry name" value="CorC_HlyC"/>
    <property type="match status" value="1"/>
</dbReference>
<evidence type="ECO:0000256" key="1">
    <source>
        <dbReference type="ARBA" id="ARBA00004651"/>
    </source>
</evidence>
<dbReference type="Gene3D" id="3.10.580.10">
    <property type="entry name" value="CBS-domain"/>
    <property type="match status" value="1"/>
</dbReference>
<keyword evidence="15" id="KW-1185">Reference proteome</keyword>
<dbReference type="PANTHER" id="PTHR22777:SF32">
    <property type="entry name" value="UPF0053 INNER MEMBRANE PROTEIN YFJD"/>
    <property type="match status" value="1"/>
</dbReference>
<keyword evidence="5" id="KW-0677">Repeat</keyword>
<dbReference type="InterPro" id="IPR000644">
    <property type="entry name" value="CBS_dom"/>
</dbReference>
<dbReference type="OrthoDB" id="9798188at2"/>
<feature type="domain" description="CBS" evidence="12">
    <location>
        <begin position="282"/>
        <end position="339"/>
    </location>
</feature>
<evidence type="ECO:0000256" key="3">
    <source>
        <dbReference type="ARBA" id="ARBA00022475"/>
    </source>
</evidence>
<dbReference type="InterPro" id="IPR046342">
    <property type="entry name" value="CBS_dom_sf"/>
</dbReference>
<dbReference type="EMBL" id="SLWB01000001">
    <property type="protein sequence ID" value="TCN73035.1"/>
    <property type="molecule type" value="Genomic_DNA"/>
</dbReference>
<comment type="subcellular location">
    <subcellularLocation>
        <location evidence="1">Cell membrane</location>
        <topology evidence="1">Multi-pass membrane protein</topology>
    </subcellularLocation>
</comment>
<dbReference type="InterPro" id="IPR002550">
    <property type="entry name" value="CNNM"/>
</dbReference>
<comment type="caution">
    <text evidence="14">The sequence shown here is derived from an EMBL/GenBank/DDBJ whole genome shotgun (WGS) entry which is preliminary data.</text>
</comment>
<feature type="domain" description="CNNM transmembrane" evidence="13">
    <location>
        <begin position="12"/>
        <end position="202"/>
    </location>
</feature>
<dbReference type="SUPFAM" id="SSF56176">
    <property type="entry name" value="FAD-binding/transporter-associated domain-like"/>
    <property type="match status" value="1"/>
</dbReference>
<keyword evidence="7 9" id="KW-0129">CBS domain</keyword>
<dbReference type="Pfam" id="PF01595">
    <property type="entry name" value="CNNM"/>
    <property type="match status" value="1"/>
</dbReference>
<name>A0A4R2F134_9BACT</name>
<reference evidence="14 15" key="1">
    <citation type="submission" date="2019-03" db="EMBL/GenBank/DDBJ databases">
        <title>Genomic Encyclopedia of Archaeal and Bacterial Type Strains, Phase II (KMG-II): from individual species to whole genera.</title>
        <authorList>
            <person name="Goeker M."/>
        </authorList>
    </citation>
    <scope>NUCLEOTIDE SEQUENCE [LARGE SCALE GENOMIC DNA]</scope>
    <source>
        <strain evidence="14 15">RL-C</strain>
    </source>
</reference>
<evidence type="ECO:0000259" key="13">
    <source>
        <dbReference type="PROSITE" id="PS51846"/>
    </source>
</evidence>
<dbReference type="GO" id="GO:0050660">
    <property type="term" value="F:flavin adenine dinucleotide binding"/>
    <property type="evidence" value="ECO:0007669"/>
    <property type="project" value="InterPro"/>
</dbReference>
<evidence type="ECO:0000256" key="6">
    <source>
        <dbReference type="ARBA" id="ARBA00022989"/>
    </source>
</evidence>
<dbReference type="InterPro" id="IPR036318">
    <property type="entry name" value="FAD-bd_PCMH-like_sf"/>
</dbReference>
<keyword evidence="4 10" id="KW-0812">Transmembrane</keyword>
<dbReference type="Pfam" id="PF00571">
    <property type="entry name" value="CBS"/>
    <property type="match status" value="1"/>
</dbReference>
<dbReference type="InterPro" id="IPR005170">
    <property type="entry name" value="Transptr-assoc_dom"/>
</dbReference>